<reference evidence="2" key="2">
    <citation type="submission" date="2018-02" db="UniProtKB">
        <authorList>
            <consortium name="EnsemblPlants"/>
        </authorList>
    </citation>
    <scope>IDENTIFICATION</scope>
    <source>
        <strain evidence="2">Williams 82</strain>
    </source>
</reference>
<proteinExistence type="predicted"/>
<evidence type="ECO:0000313" key="1">
    <source>
        <dbReference type="EMBL" id="KRH48680.1"/>
    </source>
</evidence>
<reference evidence="1 2" key="1">
    <citation type="journal article" date="2010" name="Nature">
        <title>Genome sequence of the palaeopolyploid soybean.</title>
        <authorList>
            <person name="Schmutz J."/>
            <person name="Cannon S.B."/>
            <person name="Schlueter J."/>
            <person name="Ma J."/>
            <person name="Mitros T."/>
            <person name="Nelson W."/>
            <person name="Hyten D.L."/>
            <person name="Song Q."/>
            <person name="Thelen J.J."/>
            <person name="Cheng J."/>
            <person name="Xu D."/>
            <person name="Hellsten U."/>
            <person name="May G.D."/>
            <person name="Yu Y."/>
            <person name="Sakurai T."/>
            <person name="Umezawa T."/>
            <person name="Bhattacharyya M.K."/>
            <person name="Sandhu D."/>
            <person name="Valliyodan B."/>
            <person name="Lindquist E."/>
            <person name="Peto M."/>
            <person name="Grant D."/>
            <person name="Shu S."/>
            <person name="Goodstein D."/>
            <person name="Barry K."/>
            <person name="Futrell-Griggs M."/>
            <person name="Abernathy B."/>
            <person name="Du J."/>
            <person name="Tian Z."/>
            <person name="Zhu L."/>
            <person name="Gill N."/>
            <person name="Joshi T."/>
            <person name="Libault M."/>
            <person name="Sethuraman A."/>
            <person name="Zhang X.-C."/>
            <person name="Shinozaki K."/>
            <person name="Nguyen H.T."/>
            <person name="Wing R.A."/>
            <person name="Cregan P."/>
            <person name="Specht J."/>
            <person name="Grimwood J."/>
            <person name="Rokhsar D."/>
            <person name="Stacey G."/>
            <person name="Shoemaker R.C."/>
            <person name="Jackson S.A."/>
        </authorList>
    </citation>
    <scope>NUCLEOTIDE SEQUENCE</scope>
    <source>
        <strain evidence="2">cv. Williams 82</strain>
        <tissue evidence="1">Callus</tissue>
    </source>
</reference>
<dbReference type="SMR" id="A0A0R0J7Z1"/>
<keyword evidence="3" id="KW-1185">Reference proteome</keyword>
<name>A0A0R0J7Z1_SOYBN</name>
<dbReference type="InParanoid" id="A0A0R0J7Z1"/>
<sequence>MQKVDIKKRVGMKEVEEIVEEVQNELKNLSYLESGLRQKAIDWLAENLNKLAILKSLSLDQKEEYIMVFMS</sequence>
<evidence type="ECO:0000313" key="3">
    <source>
        <dbReference type="Proteomes" id="UP000008827"/>
    </source>
</evidence>
<organism evidence="1">
    <name type="scientific">Glycine max</name>
    <name type="common">Soybean</name>
    <name type="synonym">Glycine hispida</name>
    <dbReference type="NCBI Taxonomy" id="3847"/>
    <lineage>
        <taxon>Eukaryota</taxon>
        <taxon>Viridiplantae</taxon>
        <taxon>Streptophyta</taxon>
        <taxon>Embryophyta</taxon>
        <taxon>Tracheophyta</taxon>
        <taxon>Spermatophyta</taxon>
        <taxon>Magnoliopsida</taxon>
        <taxon>eudicotyledons</taxon>
        <taxon>Gunneridae</taxon>
        <taxon>Pentapetalae</taxon>
        <taxon>rosids</taxon>
        <taxon>fabids</taxon>
        <taxon>Fabales</taxon>
        <taxon>Fabaceae</taxon>
        <taxon>Papilionoideae</taxon>
        <taxon>50 kb inversion clade</taxon>
        <taxon>NPAAA clade</taxon>
        <taxon>indigoferoid/millettioid clade</taxon>
        <taxon>Phaseoleae</taxon>
        <taxon>Glycine</taxon>
        <taxon>Glycine subgen. Soja</taxon>
    </lineage>
</organism>
<dbReference type="EnsemblPlants" id="KRH48680">
    <property type="protein sequence ID" value="KRH48680"/>
    <property type="gene ID" value="GLYMA_07G104900"/>
</dbReference>
<reference evidence="1" key="3">
    <citation type="submission" date="2018-07" db="EMBL/GenBank/DDBJ databases">
        <title>WGS assembly of Glycine max.</title>
        <authorList>
            <person name="Schmutz J."/>
            <person name="Cannon S."/>
            <person name="Schlueter J."/>
            <person name="Ma J."/>
            <person name="Mitros T."/>
            <person name="Nelson W."/>
            <person name="Hyten D."/>
            <person name="Song Q."/>
            <person name="Thelen J."/>
            <person name="Cheng J."/>
            <person name="Xu D."/>
            <person name="Hellsten U."/>
            <person name="May G."/>
            <person name="Yu Y."/>
            <person name="Sakurai T."/>
            <person name="Umezawa T."/>
            <person name="Bhattacharyya M."/>
            <person name="Sandhu D."/>
            <person name="Valliyodan B."/>
            <person name="Lindquist E."/>
            <person name="Peto M."/>
            <person name="Grant D."/>
            <person name="Shu S."/>
            <person name="Goodstein D."/>
            <person name="Barry K."/>
            <person name="Futrell-Griggs M."/>
            <person name="Abernathy B."/>
            <person name="Du J."/>
            <person name="Tian Z."/>
            <person name="Zhu L."/>
            <person name="Gill N."/>
            <person name="Joshi T."/>
            <person name="Libault M."/>
            <person name="Sethuraman A."/>
            <person name="Zhang X."/>
            <person name="Shinozaki K."/>
            <person name="Nguyen H."/>
            <person name="Wing R."/>
            <person name="Cregan P."/>
            <person name="Specht J."/>
            <person name="Grimwood J."/>
            <person name="Rokhsar D."/>
            <person name="Stacey G."/>
            <person name="Shoemaker R."/>
            <person name="Jackson S."/>
        </authorList>
    </citation>
    <scope>NUCLEOTIDE SEQUENCE</scope>
    <source>
        <tissue evidence="1">Callus</tissue>
    </source>
</reference>
<protein>
    <submittedName>
        <fullName evidence="1 2">Uncharacterized protein</fullName>
    </submittedName>
</protein>
<evidence type="ECO:0000313" key="2">
    <source>
        <dbReference type="EnsemblPlants" id="KRH48680"/>
    </source>
</evidence>
<dbReference type="AlphaFoldDB" id="A0A0R0J7Z1"/>
<gene>
    <name evidence="1" type="ORF">GLYMA_07G104900</name>
</gene>
<dbReference type="Proteomes" id="UP000008827">
    <property type="component" value="Chromosome 7"/>
</dbReference>
<accession>A0A0R0J7Z1</accession>
<dbReference type="Gramene" id="KRH48680">
    <property type="protein sequence ID" value="KRH48680"/>
    <property type="gene ID" value="GLYMA_07G104900"/>
</dbReference>
<dbReference type="EMBL" id="CM000840">
    <property type="protein sequence ID" value="KRH48680.1"/>
    <property type="molecule type" value="Genomic_DNA"/>
</dbReference>